<dbReference type="Proteomes" id="UP001162992">
    <property type="component" value="Chromosome 23"/>
</dbReference>
<gene>
    <name evidence="1" type="ORF">O6H91_23G012600</name>
</gene>
<evidence type="ECO:0000313" key="2">
    <source>
        <dbReference type="Proteomes" id="UP001162992"/>
    </source>
</evidence>
<organism evidence="1 2">
    <name type="scientific">Diphasiastrum complanatum</name>
    <name type="common">Issler's clubmoss</name>
    <name type="synonym">Lycopodium complanatum</name>
    <dbReference type="NCBI Taxonomy" id="34168"/>
    <lineage>
        <taxon>Eukaryota</taxon>
        <taxon>Viridiplantae</taxon>
        <taxon>Streptophyta</taxon>
        <taxon>Embryophyta</taxon>
        <taxon>Tracheophyta</taxon>
        <taxon>Lycopodiopsida</taxon>
        <taxon>Lycopodiales</taxon>
        <taxon>Lycopodiaceae</taxon>
        <taxon>Lycopodioideae</taxon>
        <taxon>Diphasiastrum</taxon>
    </lineage>
</organism>
<evidence type="ECO:0000313" key="1">
    <source>
        <dbReference type="EMBL" id="KAJ7513743.1"/>
    </source>
</evidence>
<sequence>MELPFVGMEEMSPATTENTKIEVKWSDNPALTSAQEALKAQLLERQQELEERLREKRLCLKAATKRREGAGVQLYGMQKTLASLHIALNSTSNAFAARSEQHAKAKEELFEAQQLQKSKKIEMQALREKLEASQLELEDLAATLKQIENYNEKIKSEIAVNRRATYATEEMIIKAEKEKKEQDDLVGIQQERLKRQYERQAMLKAQLSAQKRETKVAYAALAEYGIEMESIKSEKKQISNHWKSSLIVLSRCDEALQALSDALTKQKEQELAVEGERHGYKKAIHLEQEKADMKTIMLKKIDGQKKLIQKDIEQIVMKRSVELEKYGKLLLSCEEIERSQATTKSEQEAVQNEILIAEKEILKHSQSISKLETEMLQGLSEHITLERSTQHLVEGMMELRQRIRSEEMTATELEYELARIRVDSVAVEDYVRSIKDTLNSLDGEVKQKNSYISKMQLETRRKNSEIEVKTKEIDRLNKQYDKLTANLVDKNVTPWENIIVNIRYKISIKAKVSGELQKQWLVLQTDLVCLTNENMNLMEKVQTMESEKLTLIQRKKRLETDLCAVTKYSKDLDNSVRIKHSIITRLNEMIAKNSSMREYLASENLNLRSSHTLALKNLKEETLKLECQKEECNTEKLDVSREIVELQRHVVLWKRKITYEKKTQDALMEAIYSPSALLGSVKKEQGRLKLKLEDLTSRKERLVMDMETRVSSRQAIVIRVKAMSQKKPQEGPDSVEAVLLKGVTDLRRAVRECERAGKGVDERLETLDSKRELLASRIGEIDLEITMVLTEQEQVRLKLRETNASKSTKLMSTALYQRMVKKHQDVKANKWKLQTKVPLEAEILEFHKKCDILISLLQTFVKELPMLQFRLEVPLVQLQLVLAV</sequence>
<dbReference type="EMBL" id="CM055114">
    <property type="protein sequence ID" value="KAJ7513743.1"/>
    <property type="molecule type" value="Genomic_DNA"/>
</dbReference>
<comment type="caution">
    <text evidence="1">The sequence shown here is derived from an EMBL/GenBank/DDBJ whole genome shotgun (WGS) entry which is preliminary data.</text>
</comment>
<protein>
    <submittedName>
        <fullName evidence="1">Uncharacterized protein</fullName>
    </submittedName>
</protein>
<name>A0ACC2A863_DIPCM</name>
<reference evidence="2" key="1">
    <citation type="journal article" date="2024" name="Proc. Natl. Acad. Sci. U.S.A.">
        <title>Extraordinary preservation of gene collinearity over three hundred million years revealed in homosporous lycophytes.</title>
        <authorList>
            <person name="Li C."/>
            <person name="Wickell D."/>
            <person name="Kuo L.Y."/>
            <person name="Chen X."/>
            <person name="Nie B."/>
            <person name="Liao X."/>
            <person name="Peng D."/>
            <person name="Ji J."/>
            <person name="Jenkins J."/>
            <person name="Williams M."/>
            <person name="Shu S."/>
            <person name="Plott C."/>
            <person name="Barry K."/>
            <person name="Rajasekar S."/>
            <person name="Grimwood J."/>
            <person name="Han X."/>
            <person name="Sun S."/>
            <person name="Hou Z."/>
            <person name="He W."/>
            <person name="Dai G."/>
            <person name="Sun C."/>
            <person name="Schmutz J."/>
            <person name="Leebens-Mack J.H."/>
            <person name="Li F.W."/>
            <person name="Wang L."/>
        </authorList>
    </citation>
    <scope>NUCLEOTIDE SEQUENCE [LARGE SCALE GENOMIC DNA]</scope>
    <source>
        <strain evidence="2">cv. PW_Plant_1</strain>
    </source>
</reference>
<accession>A0ACC2A863</accession>
<proteinExistence type="predicted"/>
<keyword evidence="2" id="KW-1185">Reference proteome</keyword>